<dbReference type="EMBL" id="NBCO01000044">
    <property type="protein sequence ID" value="ORC84447.1"/>
    <property type="molecule type" value="Genomic_DNA"/>
</dbReference>
<evidence type="ECO:0000256" key="1">
    <source>
        <dbReference type="ARBA" id="ARBA00023172"/>
    </source>
</evidence>
<keyword evidence="4" id="KW-1185">Reference proteome</keyword>
<dbReference type="Gene3D" id="1.10.443.10">
    <property type="entry name" value="Intergrase catalytic core"/>
    <property type="match status" value="1"/>
</dbReference>
<feature type="compositionally biased region" description="Low complexity" evidence="2">
    <location>
        <begin position="271"/>
        <end position="280"/>
    </location>
</feature>
<feature type="compositionally biased region" description="Acidic residues" evidence="2">
    <location>
        <begin position="315"/>
        <end position="328"/>
    </location>
</feature>
<keyword evidence="1" id="KW-0233">DNA recombination</keyword>
<reference evidence="3 4" key="1">
    <citation type="submission" date="2017-03" db="EMBL/GenBank/DDBJ databases">
        <title>An alternative strategy for trypanosome survival in the mammalian bloodstream revealed through genome and transcriptome analysis of the ubiquitous bovine parasite Trypanosoma (Megatrypanum) theileri.</title>
        <authorList>
            <person name="Kelly S."/>
            <person name="Ivens A."/>
            <person name="Mott A."/>
            <person name="O'Neill E."/>
            <person name="Emms D."/>
            <person name="Macleod O."/>
            <person name="Voorheis P."/>
            <person name="Matthews J."/>
            <person name="Matthews K."/>
            <person name="Carrington M."/>
        </authorList>
    </citation>
    <scope>NUCLEOTIDE SEQUENCE [LARGE SCALE GENOMIC DNA]</scope>
    <source>
        <strain evidence="3">Edinburgh</strain>
    </source>
</reference>
<dbReference type="Proteomes" id="UP000192257">
    <property type="component" value="Unassembled WGS sequence"/>
</dbReference>
<dbReference type="OrthoDB" id="10458669at2759"/>
<proteinExistence type="predicted"/>
<dbReference type="GO" id="GO:0003677">
    <property type="term" value="F:DNA binding"/>
    <property type="evidence" value="ECO:0007669"/>
    <property type="project" value="InterPro"/>
</dbReference>
<feature type="region of interest" description="Disordered" evidence="2">
    <location>
        <begin position="572"/>
        <end position="669"/>
    </location>
</feature>
<feature type="compositionally biased region" description="Basic residues" evidence="2">
    <location>
        <begin position="658"/>
        <end position="668"/>
    </location>
</feature>
<dbReference type="SUPFAM" id="SSF54001">
    <property type="entry name" value="Cysteine proteinases"/>
    <property type="match status" value="1"/>
</dbReference>
<dbReference type="RefSeq" id="XP_028878513.1">
    <property type="nucleotide sequence ID" value="XM_029030112.1"/>
</dbReference>
<comment type="caution">
    <text evidence="3">The sequence shown here is derived from an EMBL/GenBank/DDBJ whole genome shotgun (WGS) entry which is preliminary data.</text>
</comment>
<feature type="compositionally biased region" description="Basic and acidic residues" evidence="2">
    <location>
        <begin position="256"/>
        <end position="265"/>
    </location>
</feature>
<dbReference type="GeneID" id="39989892"/>
<evidence type="ECO:0000313" key="3">
    <source>
        <dbReference type="EMBL" id="ORC84447.1"/>
    </source>
</evidence>
<feature type="compositionally biased region" description="Basic residues" evidence="2">
    <location>
        <begin position="596"/>
        <end position="609"/>
    </location>
</feature>
<feature type="compositionally biased region" description="Basic and acidic residues" evidence="2">
    <location>
        <begin position="623"/>
        <end position="632"/>
    </location>
</feature>
<dbReference type="InterPro" id="IPR011010">
    <property type="entry name" value="DNA_brk_join_enz"/>
</dbReference>
<feature type="region of interest" description="Disordered" evidence="2">
    <location>
        <begin position="243"/>
        <end position="335"/>
    </location>
</feature>
<dbReference type="SUPFAM" id="SSF56349">
    <property type="entry name" value="DNA breaking-rejoining enzymes"/>
    <property type="match status" value="1"/>
</dbReference>
<dbReference type="AlphaFoldDB" id="A0A1X0NIH7"/>
<dbReference type="InterPro" id="IPR013762">
    <property type="entry name" value="Integrase-like_cat_sf"/>
</dbReference>
<evidence type="ECO:0000256" key="2">
    <source>
        <dbReference type="SAM" id="MobiDB-lite"/>
    </source>
</evidence>
<feature type="region of interest" description="Disordered" evidence="2">
    <location>
        <begin position="515"/>
        <end position="539"/>
    </location>
</feature>
<protein>
    <submittedName>
        <fullName evidence="3">TATE DNA Transposon</fullName>
    </submittedName>
</protein>
<feature type="region of interest" description="Disordered" evidence="2">
    <location>
        <begin position="52"/>
        <end position="73"/>
    </location>
</feature>
<evidence type="ECO:0000313" key="4">
    <source>
        <dbReference type="Proteomes" id="UP000192257"/>
    </source>
</evidence>
<dbReference type="GO" id="GO:0015074">
    <property type="term" value="P:DNA integration"/>
    <property type="evidence" value="ECO:0007669"/>
    <property type="project" value="InterPro"/>
</dbReference>
<dbReference type="GO" id="GO:0006310">
    <property type="term" value="P:DNA recombination"/>
    <property type="evidence" value="ECO:0007669"/>
    <property type="project" value="UniProtKB-KW"/>
</dbReference>
<dbReference type="VEuPathDB" id="TriTrypDB:TM35_000441030"/>
<name>A0A1X0NIH7_9TRYP</name>
<gene>
    <name evidence="3" type="ORF">TM35_000441030</name>
</gene>
<organism evidence="3 4">
    <name type="scientific">Trypanosoma theileri</name>
    <dbReference type="NCBI Taxonomy" id="67003"/>
    <lineage>
        <taxon>Eukaryota</taxon>
        <taxon>Discoba</taxon>
        <taxon>Euglenozoa</taxon>
        <taxon>Kinetoplastea</taxon>
        <taxon>Metakinetoplastina</taxon>
        <taxon>Trypanosomatida</taxon>
        <taxon>Trypanosomatidae</taxon>
        <taxon>Trypanosoma</taxon>
    </lineage>
</organism>
<sequence length="1045" mass="118430">MIKGKTTNFDLDLIYKQYLPPDSVFPCVEVCSINDCSIGTLKYMANKAAKQKETTDATRGEEHRDGGSGVVSDKRYSHNTTGLIYIPLFTRSHWIAGVFSLSSQAAPLNNISQKQQKRKAYVLRVYDSAPSPPVERDVRRAFRPYDDSITVEFIPTPRQVRFSEDCGIFMSMRFFAFAVRVNVRITPGLTKMVRFLFNTALRHCEEPPTRAVFLSRLKRLLELRTDNERQSILDDTIIEWRQKQQQPTHQHLKNSSRHDDGRECLDGGAGAPQPSQQQGQRTTDANDDGAVGNAVRSTTGNEELVEPMEWSQPQSEDEEPSQEGEEENVTGLGGVDTVRADTKFPTEPKHRLIAHQARRALLRADLGWDVHRRRKNTFIVTALALVSVGTGDEKELRPQTITNFRTTNQLKEKTEFDLSTVFDVLQLPYFSLQCNDHRPRAQQKRSNKTDGNLRAHGLILVPTTPHLLTTKEARDSLAALYVRGQEGLGMPTTLQFNQTNYAFRLGAALCRHYPEKKKDKQKKKKTPDAEETASSEADGSWEFSLTEDASQALWGVYLPSRWRTYGALADMESGRTAKRTASKQQSRMAADNQPTKKNKKTKKKKVATRRHIDVDLDAEDEEASYHKADGNDRNNNTTTEVRYDDDGRQANGHQSSSRQHRRNRRRNNNNRDEVVEALCDTPELVLSSITVPCLNVPGRTCLGKSPFCPRKWLVFPEKPKHIHEVTWRSKTEQTRQRHLNWLRDLQAMPDDLLRYHSLASAILEFVFRLYRDGHATWSTIYGNMMLIAGALKDLPLYTNVQESIDLNKDVEWKSAMACIRRYKQMQPTKAPTPLSAENYCKARKVLLRQSHSSPLAALFLALMWNCAARAGDITTLLKRDVQLLMQPLNGDKANDNTSNNKGQNRKAPLPHLRVVSNAEGVPQRYPVLVWMARGKASHFRTPYEVTATLAEDEALILLKHMDSIKKKGAPLFTSEDSSMVRKMVSNVLKSIDPKMALPSVRKGAIRYCAKLGMTMEELRLMTGHTQDSTLNIYLGRGQQTIMDAA</sequence>
<accession>A0A1X0NIH7</accession>
<dbReference type="InterPro" id="IPR038765">
    <property type="entry name" value="Papain-like_cys_pep_sf"/>
</dbReference>